<feature type="transmembrane region" description="Helical" evidence="6">
    <location>
        <begin position="92"/>
        <end position="118"/>
    </location>
</feature>
<feature type="transmembrane region" description="Helical" evidence="6">
    <location>
        <begin position="41"/>
        <end position="68"/>
    </location>
</feature>
<evidence type="ECO:0000256" key="3">
    <source>
        <dbReference type="ARBA" id="ARBA00022692"/>
    </source>
</evidence>
<dbReference type="Pfam" id="PF00482">
    <property type="entry name" value="T2SSF"/>
    <property type="match status" value="1"/>
</dbReference>
<comment type="subcellular location">
    <subcellularLocation>
        <location evidence="1">Cell membrane</location>
        <topology evidence="1">Multi-pass membrane protein</topology>
    </subcellularLocation>
</comment>
<evidence type="ECO:0000313" key="9">
    <source>
        <dbReference type="Proteomes" id="UP000069850"/>
    </source>
</evidence>
<protein>
    <recommendedName>
        <fullName evidence="7">Type II secretion system protein GspF domain-containing protein</fullName>
    </recommendedName>
</protein>
<evidence type="ECO:0000259" key="7">
    <source>
        <dbReference type="Pfam" id="PF00482"/>
    </source>
</evidence>
<dbReference type="AlphaFoldDB" id="A0A0X3BHE7"/>
<keyword evidence="2" id="KW-1003">Cell membrane</keyword>
<name>A0A0X3BHE7_9EURY</name>
<evidence type="ECO:0000256" key="6">
    <source>
        <dbReference type="SAM" id="Phobius"/>
    </source>
</evidence>
<reference evidence="8 9" key="1">
    <citation type="submission" date="2016-01" db="EMBL/GenBank/DDBJ databases">
        <authorList>
            <person name="Manzoor S."/>
        </authorList>
    </citation>
    <scope>NUCLEOTIDE SEQUENCE [LARGE SCALE GENOMIC DNA]</scope>
    <source>
        <strain evidence="8">Methanoculleus sp MAB1</strain>
    </source>
</reference>
<organism evidence="8 9">
    <name type="scientific">Methanoculleus bourgensis</name>
    <dbReference type="NCBI Taxonomy" id="83986"/>
    <lineage>
        <taxon>Archaea</taxon>
        <taxon>Methanobacteriati</taxon>
        <taxon>Methanobacteriota</taxon>
        <taxon>Stenosarchaea group</taxon>
        <taxon>Methanomicrobia</taxon>
        <taxon>Methanomicrobiales</taxon>
        <taxon>Methanomicrobiaceae</taxon>
        <taxon>Methanoculleus</taxon>
    </lineage>
</organism>
<dbReference type="KEGG" id="mema:MMAB1_0331"/>
<dbReference type="InterPro" id="IPR056569">
    <property type="entry name" value="ArlJ-like"/>
</dbReference>
<dbReference type="Proteomes" id="UP000069850">
    <property type="component" value="Chromosome 1"/>
</dbReference>
<evidence type="ECO:0000256" key="4">
    <source>
        <dbReference type="ARBA" id="ARBA00022989"/>
    </source>
</evidence>
<evidence type="ECO:0000256" key="5">
    <source>
        <dbReference type="ARBA" id="ARBA00023136"/>
    </source>
</evidence>
<evidence type="ECO:0000313" key="8">
    <source>
        <dbReference type="EMBL" id="CVK31548.1"/>
    </source>
</evidence>
<sequence length="307" mass="34352">MNSYERFCFNLIGRDLKKKRGDFISLRKDLMGARMNTPFEAYLATAYVSSVVVGLAAAVLIGLFTYLLRVPEMITYRGAVPEFFYALNDYKLVIGTIIITVLSLLIFGGISYLIFLLYPGIRAGERRRNIDATLPYAINYVTAMSSAGITPDEVFRLLGQSKIYGESAVEARYVSRETDFFGKDLLEALRTVSQATPSERMREFLQGAVASISSGSNLTEYFRTKAHQYTLENNQQQKTFLETLGLIAESYVTAMVAGMLFLIILQSVMTILSGDSNPLFLYIIIYLIVPFGSMMFVILISSMTPEV</sequence>
<keyword evidence="4 6" id="KW-1133">Transmembrane helix</keyword>
<dbReference type="PANTHER" id="PTHR35402">
    <property type="entry name" value="INTEGRAL MEMBRANE PROTEIN-RELATED"/>
    <property type="match status" value="1"/>
</dbReference>
<keyword evidence="5 6" id="KW-0472">Membrane</keyword>
<dbReference type="GeneID" id="27136426"/>
<dbReference type="RefSeq" id="WP_014866163.1">
    <property type="nucleotide sequence ID" value="NZ_LT158599.1"/>
</dbReference>
<feature type="transmembrane region" description="Helical" evidence="6">
    <location>
        <begin position="279"/>
        <end position="300"/>
    </location>
</feature>
<evidence type="ECO:0000256" key="2">
    <source>
        <dbReference type="ARBA" id="ARBA00022475"/>
    </source>
</evidence>
<evidence type="ECO:0000256" key="1">
    <source>
        <dbReference type="ARBA" id="ARBA00004651"/>
    </source>
</evidence>
<dbReference type="GO" id="GO:0005886">
    <property type="term" value="C:plasma membrane"/>
    <property type="evidence" value="ECO:0007669"/>
    <property type="project" value="UniProtKB-SubCell"/>
</dbReference>
<dbReference type="InterPro" id="IPR018076">
    <property type="entry name" value="T2SS_GspF_dom"/>
</dbReference>
<feature type="transmembrane region" description="Helical" evidence="6">
    <location>
        <begin position="251"/>
        <end position="273"/>
    </location>
</feature>
<proteinExistence type="predicted"/>
<dbReference type="OrthoDB" id="12374at2157"/>
<dbReference type="GeneID" id="13353774"/>
<gene>
    <name evidence="8" type="ORF">MMAB1_0331</name>
</gene>
<dbReference type="PANTHER" id="PTHR35402:SF1">
    <property type="entry name" value="TYPE II SECRETION SYSTEM PROTEIN GSPF DOMAIN-CONTAINING PROTEIN"/>
    <property type="match status" value="1"/>
</dbReference>
<accession>A0A0X3BHE7</accession>
<feature type="domain" description="Type II secretion system protein GspF" evidence="7">
    <location>
        <begin position="138"/>
        <end position="265"/>
    </location>
</feature>
<dbReference type="OMA" id="MNSYERF"/>
<keyword evidence="3 6" id="KW-0812">Transmembrane</keyword>
<dbReference type="EMBL" id="LT158599">
    <property type="protein sequence ID" value="CVK31548.1"/>
    <property type="molecule type" value="Genomic_DNA"/>
</dbReference>